<evidence type="ECO:0000256" key="3">
    <source>
        <dbReference type="ARBA" id="ARBA00022670"/>
    </source>
</evidence>
<dbReference type="InterPro" id="IPR008753">
    <property type="entry name" value="Peptidase_M13_N"/>
</dbReference>
<organism evidence="10 11">
    <name type="scientific">Pseudoalteromonas porphyrae</name>
    <dbReference type="NCBI Taxonomy" id="187330"/>
    <lineage>
        <taxon>Bacteria</taxon>
        <taxon>Pseudomonadati</taxon>
        <taxon>Pseudomonadota</taxon>
        <taxon>Gammaproteobacteria</taxon>
        <taxon>Alteromonadales</taxon>
        <taxon>Pseudoalteromonadaceae</taxon>
        <taxon>Pseudoalteromonas</taxon>
    </lineage>
</organism>
<evidence type="ECO:0000256" key="4">
    <source>
        <dbReference type="ARBA" id="ARBA00022723"/>
    </source>
</evidence>
<feature type="domain" description="Peptidase M13 N-terminal" evidence="9">
    <location>
        <begin position="58"/>
        <end position="434"/>
    </location>
</feature>
<dbReference type="CDD" id="cd08662">
    <property type="entry name" value="M13"/>
    <property type="match status" value="1"/>
</dbReference>
<dbReference type="PROSITE" id="PS51885">
    <property type="entry name" value="NEPRILYSIN"/>
    <property type="match status" value="1"/>
</dbReference>
<dbReference type="Gene3D" id="1.10.1380.10">
    <property type="entry name" value="Neutral endopeptidase , domain2"/>
    <property type="match status" value="1"/>
</dbReference>
<evidence type="ECO:0000256" key="6">
    <source>
        <dbReference type="ARBA" id="ARBA00022833"/>
    </source>
</evidence>
<comment type="similarity">
    <text evidence="2">Belongs to the peptidase M13 family.</text>
</comment>
<dbReference type="Pfam" id="PF05649">
    <property type="entry name" value="Peptidase_M13_N"/>
    <property type="match status" value="1"/>
</dbReference>
<evidence type="ECO:0000313" key="10">
    <source>
        <dbReference type="EMBL" id="KPH65130.1"/>
    </source>
</evidence>
<evidence type="ECO:0000259" key="8">
    <source>
        <dbReference type="Pfam" id="PF01431"/>
    </source>
</evidence>
<keyword evidence="6" id="KW-0862">Zinc</keyword>
<dbReference type="PANTHER" id="PTHR11733">
    <property type="entry name" value="ZINC METALLOPROTEASE FAMILY M13 NEPRILYSIN-RELATED"/>
    <property type="match status" value="1"/>
</dbReference>
<evidence type="ECO:0000313" key="11">
    <source>
        <dbReference type="Proteomes" id="UP000037848"/>
    </source>
</evidence>
<dbReference type="EMBL" id="LHPH01000002">
    <property type="protein sequence ID" value="KPH65130.1"/>
    <property type="molecule type" value="Genomic_DNA"/>
</dbReference>
<keyword evidence="3" id="KW-0645">Protease</keyword>
<sequence>MKKVTLTAASIALALGLVGCGDKQEQTKAPETAAVSAPVEQLNSGIELANMDKSVRAQDDFYYHVNGQWLATTEIPGDKSNYGSFSQLYDESQKAMKTVLEKAAASTTAKPGSDEYKLGAFFKSYMDENAREELNISPLMTQLNTIDAVKNKSDLVTLMAQLRMQGGSAPFGWYVNNDAKNSSEYALYAYQSGLGLPDRDYYLKDDEKFTKIRAAYNTYVTEVLKRAGVQKPEQQAKAIVALETNIAQAQWSRVEQRDATKTYNKMSVADASKLTGSFDLVEYFKASGVNTTDIIVGQPSYFEKFADIYAKTDVTTWQNYLKFHFVSNYAGLLNKDLVDLNFNFYSTTLRGVEEQAPLWKQAVDASNGVLGEILGKVYVKENFPPEAKARMEELVDNVIKGYGVAIENLEWMSPETKLAAKEKLDKFTPKIGYPDNWKDYSALSINADELVGNYIRHSEWSYADMIAKLGKPVDRSEWHMTPQTVNAYYNPVNNEIVFPAAILQPPFFNLDADDAVNYGAIGAVIGHELGHGFDDQGAKYDGDGNLRNWWSESDLKQFGERTGQLVAQYNEYKPFEDANVNGELTLGENIGDLGGLTVAHTAYQLSLGNDKAPIIDGYTGDQRFFMGWSQIWRRKYRDEELRNRLMTDSHSPSHYRVIGILSNMPEFYKAYDVKEGDKMYIKPEDRVKIW</sequence>
<dbReference type="PANTHER" id="PTHR11733:SF167">
    <property type="entry name" value="FI17812P1-RELATED"/>
    <property type="match status" value="1"/>
</dbReference>
<accession>A0A0N1ENJ6</accession>
<evidence type="ECO:0000256" key="7">
    <source>
        <dbReference type="ARBA" id="ARBA00023049"/>
    </source>
</evidence>
<dbReference type="RefSeq" id="WP_054452750.1">
    <property type="nucleotide sequence ID" value="NZ_LHPH01000002.1"/>
</dbReference>
<protein>
    <submittedName>
        <fullName evidence="10">Peptidase M13</fullName>
    </submittedName>
</protein>
<comment type="cofactor">
    <cofactor evidence="1">
        <name>Zn(2+)</name>
        <dbReference type="ChEBI" id="CHEBI:29105"/>
    </cofactor>
</comment>
<dbReference type="InterPro" id="IPR042089">
    <property type="entry name" value="Peptidase_M13_dom_2"/>
</dbReference>
<dbReference type="InterPro" id="IPR018497">
    <property type="entry name" value="Peptidase_M13_C"/>
</dbReference>
<keyword evidence="7" id="KW-0482">Metalloprotease</keyword>
<dbReference type="GO" id="GO:0005886">
    <property type="term" value="C:plasma membrane"/>
    <property type="evidence" value="ECO:0007669"/>
    <property type="project" value="TreeGrafter"/>
</dbReference>
<dbReference type="GO" id="GO:0004222">
    <property type="term" value="F:metalloendopeptidase activity"/>
    <property type="evidence" value="ECO:0007669"/>
    <property type="project" value="InterPro"/>
</dbReference>
<dbReference type="Pfam" id="PF01431">
    <property type="entry name" value="Peptidase_M13"/>
    <property type="match status" value="1"/>
</dbReference>
<evidence type="ECO:0000256" key="5">
    <source>
        <dbReference type="ARBA" id="ARBA00022801"/>
    </source>
</evidence>
<reference evidence="10 11" key="1">
    <citation type="submission" date="2015-08" db="EMBL/GenBank/DDBJ databases">
        <title>Draft Genome Sequence of Pseudoalteromonas porphyrae UCD-SED14.</title>
        <authorList>
            <person name="Coil D.A."/>
            <person name="Jospin G."/>
            <person name="Lee R.D."/>
            <person name="Eisen J.A."/>
        </authorList>
    </citation>
    <scope>NUCLEOTIDE SEQUENCE [LARGE SCALE GENOMIC DNA]</scope>
    <source>
        <strain evidence="10 11">UCD-SED14</strain>
    </source>
</reference>
<name>A0A0N1ENJ6_9GAMM</name>
<dbReference type="InterPro" id="IPR000718">
    <property type="entry name" value="Peptidase_M13"/>
</dbReference>
<feature type="domain" description="Peptidase M13 C-terminal" evidence="8">
    <location>
        <begin position="486"/>
        <end position="687"/>
    </location>
</feature>
<keyword evidence="11" id="KW-1185">Reference proteome</keyword>
<dbReference type="PROSITE" id="PS51257">
    <property type="entry name" value="PROKAR_LIPOPROTEIN"/>
    <property type="match status" value="1"/>
</dbReference>
<dbReference type="Gene3D" id="3.40.390.10">
    <property type="entry name" value="Collagenase (Catalytic Domain)"/>
    <property type="match status" value="1"/>
</dbReference>
<keyword evidence="5" id="KW-0378">Hydrolase</keyword>
<keyword evidence="4" id="KW-0479">Metal-binding</keyword>
<dbReference type="OrthoDB" id="9775677at2"/>
<dbReference type="PATRIC" id="fig|187330.3.peg.500"/>
<dbReference type="STRING" id="187330.AMS58_07540"/>
<dbReference type="AlphaFoldDB" id="A0A0N1ENJ6"/>
<evidence type="ECO:0000256" key="1">
    <source>
        <dbReference type="ARBA" id="ARBA00001947"/>
    </source>
</evidence>
<comment type="caution">
    <text evidence="10">The sequence shown here is derived from an EMBL/GenBank/DDBJ whole genome shotgun (WGS) entry which is preliminary data.</text>
</comment>
<gene>
    <name evidence="10" type="ORF">ADS77_02330</name>
</gene>
<evidence type="ECO:0000259" key="9">
    <source>
        <dbReference type="Pfam" id="PF05649"/>
    </source>
</evidence>
<dbReference type="InterPro" id="IPR024079">
    <property type="entry name" value="MetalloPept_cat_dom_sf"/>
</dbReference>
<dbReference type="GO" id="GO:0046872">
    <property type="term" value="F:metal ion binding"/>
    <property type="evidence" value="ECO:0007669"/>
    <property type="project" value="UniProtKB-KW"/>
</dbReference>
<dbReference type="SUPFAM" id="SSF55486">
    <property type="entry name" value="Metalloproteases ('zincins'), catalytic domain"/>
    <property type="match status" value="1"/>
</dbReference>
<evidence type="ECO:0000256" key="2">
    <source>
        <dbReference type="ARBA" id="ARBA00007357"/>
    </source>
</evidence>
<dbReference type="PRINTS" id="PR00786">
    <property type="entry name" value="NEPRILYSIN"/>
</dbReference>
<proteinExistence type="inferred from homology"/>
<dbReference type="GO" id="GO:0016485">
    <property type="term" value="P:protein processing"/>
    <property type="evidence" value="ECO:0007669"/>
    <property type="project" value="TreeGrafter"/>
</dbReference>
<dbReference type="Proteomes" id="UP000037848">
    <property type="component" value="Unassembled WGS sequence"/>
</dbReference>